<feature type="domain" description="Cyclin-D1-binding protein 1-like N-terminal" evidence="2">
    <location>
        <begin position="55"/>
        <end position="199"/>
    </location>
</feature>
<comment type="caution">
    <text evidence="3">The sequence shown here is derived from an EMBL/GenBank/DDBJ whole genome shotgun (WGS) entry which is preliminary data.</text>
</comment>
<evidence type="ECO:0000313" key="4">
    <source>
        <dbReference type="Proteomes" id="UP000286134"/>
    </source>
</evidence>
<dbReference type="Proteomes" id="UP000286134">
    <property type="component" value="Unassembled WGS sequence"/>
</dbReference>
<evidence type="ECO:0000313" key="3">
    <source>
        <dbReference type="EMBL" id="RKF64724.1"/>
    </source>
</evidence>
<dbReference type="STRING" id="212602.A0A420I4Z7"/>
<accession>A0A420I4Z7</accession>
<dbReference type="Gene3D" id="1.20.1420.10">
    <property type="entry name" value="Talin, central domain"/>
    <property type="match status" value="1"/>
</dbReference>
<organism evidence="3 4">
    <name type="scientific">Erysiphe neolycopersici</name>
    <dbReference type="NCBI Taxonomy" id="212602"/>
    <lineage>
        <taxon>Eukaryota</taxon>
        <taxon>Fungi</taxon>
        <taxon>Dikarya</taxon>
        <taxon>Ascomycota</taxon>
        <taxon>Pezizomycotina</taxon>
        <taxon>Leotiomycetes</taxon>
        <taxon>Erysiphales</taxon>
        <taxon>Erysiphaceae</taxon>
        <taxon>Erysiphe</taxon>
    </lineage>
</organism>
<name>A0A420I4Z7_9PEZI</name>
<gene>
    <name evidence="3" type="ORF">OnM2_016012</name>
</gene>
<dbReference type="EMBL" id="MCFK01001683">
    <property type="protein sequence ID" value="RKF64724.1"/>
    <property type="molecule type" value="Genomic_DNA"/>
</dbReference>
<dbReference type="PANTHER" id="PTHR15492:SF1">
    <property type="entry name" value="CYCLIN-D1-BINDING PROTEIN 1"/>
    <property type="match status" value="1"/>
</dbReference>
<dbReference type="Gene3D" id="1.20.1410.10">
    <property type="entry name" value="I/LWEQ domain"/>
    <property type="match status" value="1"/>
</dbReference>
<dbReference type="Pfam" id="PF13324">
    <property type="entry name" value="GCIP_N"/>
    <property type="match status" value="1"/>
</dbReference>
<dbReference type="InterPro" id="IPR049317">
    <property type="entry name" value="GCIP-like_N"/>
</dbReference>
<dbReference type="PANTHER" id="PTHR15492">
    <property type="entry name" value="CYCLIN D1-BINDING PROTEIN 1"/>
    <property type="match status" value="1"/>
</dbReference>
<dbReference type="AlphaFoldDB" id="A0A420I4Z7"/>
<evidence type="ECO:0000256" key="1">
    <source>
        <dbReference type="SAM" id="MobiDB-lite"/>
    </source>
</evidence>
<feature type="region of interest" description="Disordered" evidence="1">
    <location>
        <begin position="199"/>
        <end position="234"/>
    </location>
</feature>
<proteinExistence type="predicted"/>
<dbReference type="InterPro" id="IPR026907">
    <property type="entry name" value="GCIP-like"/>
</dbReference>
<sequence>MSVAGNKTENDIPELEACIKNTLKFLHDVQNLEISNLGAQVELGKETPLGLAYETADLIRAHATKLSLLVLNPPIIPSTFLKALRELTARIIPSLVFAVNLCRPTEYTLLFNREIKYRATQIIIALTSLIKTIPLKKQALSENSPEGKIILAKTGKIWDSCDAIKRLKTIGIDGYLIGVTQDYIDLINDASEELQEWAKEEGLNERQNSTEEKNSETDTLNSESDDPKAIPECTSSDDVDGIRQRFNVTQNKLRLLVLMFQATIKRRLRTLPRLPEKQLDKSKNELDGLAIVKVLDHALDMMKAISNLIDDLAGSFYDFDVQKIDKEMEECFSMGFRLAELLADNWEGKPDRFSAWASYNSSVTVNSVKY</sequence>
<keyword evidence="4" id="KW-1185">Reference proteome</keyword>
<protein>
    <submittedName>
        <fullName evidence="3">Uncharacterized protein C22E12.18</fullName>
    </submittedName>
</protein>
<feature type="compositionally biased region" description="Basic and acidic residues" evidence="1">
    <location>
        <begin position="199"/>
        <end position="216"/>
    </location>
</feature>
<evidence type="ECO:0000259" key="2">
    <source>
        <dbReference type="Pfam" id="PF13324"/>
    </source>
</evidence>
<reference evidence="3 4" key="1">
    <citation type="journal article" date="2018" name="BMC Genomics">
        <title>Comparative genome analyses reveal sequence features reflecting distinct modes of host-adaptation between dicot and monocot powdery mildew.</title>
        <authorList>
            <person name="Wu Y."/>
            <person name="Ma X."/>
            <person name="Pan Z."/>
            <person name="Kale S.D."/>
            <person name="Song Y."/>
            <person name="King H."/>
            <person name="Zhang Q."/>
            <person name="Presley C."/>
            <person name="Deng X."/>
            <person name="Wei C.I."/>
            <person name="Xiao S."/>
        </authorList>
    </citation>
    <scope>NUCLEOTIDE SEQUENCE [LARGE SCALE GENOMIC DNA]</scope>
    <source>
        <strain evidence="3">UMSG2</strain>
    </source>
</reference>
<dbReference type="OrthoDB" id="4088536at2759"/>
<dbReference type="GO" id="GO:0005634">
    <property type="term" value="C:nucleus"/>
    <property type="evidence" value="ECO:0007669"/>
    <property type="project" value="TreeGrafter"/>
</dbReference>